<feature type="domain" description="Rhodanese" evidence="11">
    <location>
        <begin position="1140"/>
        <end position="1271"/>
    </location>
</feature>
<dbReference type="STRING" id="1151754.M9LT71"/>
<reference evidence="13" key="1">
    <citation type="journal article" date="2013" name="Genome Announc.">
        <title>Genome sequence of the basidiomycetous yeast Pseudozyma antarctica T-34, a producer of the glycolipid biosurfactants mannosylerythritol lipids.</title>
        <authorList>
            <person name="Morita T."/>
            <person name="Koike H."/>
            <person name="Koyama Y."/>
            <person name="Hagiwara H."/>
            <person name="Ito E."/>
            <person name="Fukuoka T."/>
            <person name="Imura T."/>
            <person name="Machida M."/>
            <person name="Kitamoto D."/>
        </authorList>
    </citation>
    <scope>NUCLEOTIDE SEQUENCE [LARGE SCALE GENOMIC DNA]</scope>
    <source>
        <strain evidence="13">T-34</strain>
    </source>
</reference>
<dbReference type="GO" id="GO:0016779">
    <property type="term" value="F:nucleotidyltransferase activity"/>
    <property type="evidence" value="ECO:0007669"/>
    <property type="project" value="UniProtKB-KW"/>
</dbReference>
<dbReference type="SMART" id="SM00164">
    <property type="entry name" value="TBC"/>
    <property type="match status" value="1"/>
</dbReference>
<dbReference type="Gene3D" id="1.10.472.80">
    <property type="entry name" value="Ypt/Rab-GAP domain of gyp1p, domain 3"/>
    <property type="match status" value="1"/>
</dbReference>
<dbReference type="Pfam" id="PF00899">
    <property type="entry name" value="ThiF"/>
    <property type="match status" value="1"/>
</dbReference>
<keyword evidence="6" id="KW-0547">Nucleotide-binding</keyword>
<dbReference type="PANTHER" id="PTHR10953:SF102">
    <property type="entry name" value="ADENYLYLTRANSFERASE AND SULFURTRANSFERASE MOCS3"/>
    <property type="match status" value="1"/>
</dbReference>
<dbReference type="CDD" id="cd00757">
    <property type="entry name" value="ThiF_MoeB_HesA_family"/>
    <property type="match status" value="1"/>
</dbReference>
<keyword evidence="8" id="KW-0067">ATP-binding</keyword>
<dbReference type="SMART" id="SM00450">
    <property type="entry name" value="RHOD"/>
    <property type="match status" value="1"/>
</dbReference>
<dbReference type="Gene3D" id="1.10.8.270">
    <property type="entry name" value="putative rabgap domain of human tbc1 domain family member 14 like domains"/>
    <property type="match status" value="1"/>
</dbReference>
<dbReference type="GO" id="GO:0005096">
    <property type="term" value="F:GTPase activator activity"/>
    <property type="evidence" value="ECO:0007669"/>
    <property type="project" value="UniProtKB-KW"/>
</dbReference>
<dbReference type="GO" id="GO:0042292">
    <property type="term" value="F:URM1 activating enzyme activity"/>
    <property type="evidence" value="ECO:0007669"/>
    <property type="project" value="TreeGrafter"/>
</dbReference>
<feature type="compositionally biased region" description="Low complexity" evidence="9">
    <location>
        <begin position="300"/>
        <end position="317"/>
    </location>
</feature>
<keyword evidence="4" id="KW-0819">tRNA processing</keyword>
<dbReference type="InterPro" id="IPR001763">
    <property type="entry name" value="Rhodanese-like_dom"/>
</dbReference>
<keyword evidence="7" id="KW-0833">Ubl conjugation pathway</keyword>
<evidence type="ECO:0000313" key="12">
    <source>
        <dbReference type="EMBL" id="GAC71724.1"/>
    </source>
</evidence>
<dbReference type="OrthoDB" id="10261062at2759"/>
<feature type="region of interest" description="Disordered" evidence="9">
    <location>
        <begin position="648"/>
        <end position="693"/>
    </location>
</feature>
<dbReference type="GO" id="GO:0032447">
    <property type="term" value="P:protein urmylation"/>
    <property type="evidence" value="ECO:0007669"/>
    <property type="project" value="TreeGrafter"/>
</dbReference>
<feature type="region of interest" description="Disordered" evidence="9">
    <location>
        <begin position="1"/>
        <end position="39"/>
    </location>
</feature>
<evidence type="ECO:0000256" key="9">
    <source>
        <dbReference type="SAM" id="MobiDB-lite"/>
    </source>
</evidence>
<dbReference type="PANTHER" id="PTHR10953">
    <property type="entry name" value="UBIQUITIN-ACTIVATING ENZYME E1"/>
    <property type="match status" value="1"/>
</dbReference>
<dbReference type="Gene3D" id="3.40.50.720">
    <property type="entry name" value="NAD(P)-binding Rossmann-like Domain"/>
    <property type="match status" value="1"/>
</dbReference>
<evidence type="ECO:0000256" key="4">
    <source>
        <dbReference type="ARBA" id="ARBA00022694"/>
    </source>
</evidence>
<evidence type="ECO:0000256" key="2">
    <source>
        <dbReference type="ARBA" id="ARBA00022468"/>
    </source>
</evidence>
<dbReference type="FunFam" id="3.40.50.720:FF:000033">
    <property type="entry name" value="Adenylyltransferase and sulfurtransferase MOCS3"/>
    <property type="match status" value="1"/>
</dbReference>
<dbReference type="InterPro" id="IPR035985">
    <property type="entry name" value="Ubiquitin-activating_enz"/>
</dbReference>
<dbReference type="GO" id="GO:0005829">
    <property type="term" value="C:cytosol"/>
    <property type="evidence" value="ECO:0007669"/>
    <property type="project" value="UniProtKB-SubCell"/>
</dbReference>
<dbReference type="AlphaFoldDB" id="M9LT71"/>
<evidence type="ECO:0000259" key="10">
    <source>
        <dbReference type="PROSITE" id="PS50086"/>
    </source>
</evidence>
<comment type="subcellular location">
    <subcellularLocation>
        <location evidence="1">Cytoplasm</location>
        <location evidence="1">Cytosol</location>
    </subcellularLocation>
</comment>
<organism evidence="12 13">
    <name type="scientific">Pseudozyma antarctica (strain T-34)</name>
    <name type="common">Yeast</name>
    <name type="synonym">Candida antarctica</name>
    <dbReference type="NCBI Taxonomy" id="1151754"/>
    <lineage>
        <taxon>Eukaryota</taxon>
        <taxon>Fungi</taxon>
        <taxon>Dikarya</taxon>
        <taxon>Basidiomycota</taxon>
        <taxon>Ustilaginomycotina</taxon>
        <taxon>Ustilaginomycetes</taxon>
        <taxon>Ustilaginales</taxon>
        <taxon>Ustilaginaceae</taxon>
        <taxon>Moesziomyces</taxon>
    </lineage>
</organism>
<dbReference type="Proteomes" id="UP000011976">
    <property type="component" value="Unassembled WGS sequence"/>
</dbReference>
<dbReference type="GO" id="GO:0005524">
    <property type="term" value="F:ATP binding"/>
    <property type="evidence" value="ECO:0007669"/>
    <property type="project" value="UniProtKB-KW"/>
</dbReference>
<proteinExistence type="predicted"/>
<dbReference type="EMBL" id="DF196771">
    <property type="protein sequence ID" value="GAC71724.1"/>
    <property type="molecule type" value="Genomic_DNA"/>
</dbReference>
<evidence type="ECO:0000256" key="7">
    <source>
        <dbReference type="ARBA" id="ARBA00022786"/>
    </source>
</evidence>
<dbReference type="FunFam" id="1.10.8.270:FF:000011">
    <property type="entry name" value="TBC1 domain family member 5"/>
    <property type="match status" value="1"/>
</dbReference>
<feature type="compositionally biased region" description="Low complexity" evidence="9">
    <location>
        <begin position="541"/>
        <end position="553"/>
    </location>
</feature>
<dbReference type="FunFam" id="1.10.472.80:FF:000038">
    <property type="entry name" value="TBC1 domain family member 5"/>
    <property type="match status" value="1"/>
</dbReference>
<feature type="region of interest" description="Disordered" evidence="9">
    <location>
        <begin position="470"/>
        <end position="559"/>
    </location>
</feature>
<dbReference type="Pfam" id="PF00581">
    <property type="entry name" value="Rhodanese"/>
    <property type="match status" value="1"/>
</dbReference>
<evidence type="ECO:0000256" key="5">
    <source>
        <dbReference type="ARBA" id="ARBA00022695"/>
    </source>
</evidence>
<dbReference type="PROSITE" id="PS50086">
    <property type="entry name" value="TBC_RABGAP"/>
    <property type="match status" value="1"/>
</dbReference>
<keyword evidence="3" id="KW-0808">Transferase</keyword>
<feature type="region of interest" description="Disordered" evidence="9">
    <location>
        <begin position="1221"/>
        <end position="1250"/>
    </location>
</feature>
<evidence type="ECO:0000256" key="6">
    <source>
        <dbReference type="ARBA" id="ARBA00022741"/>
    </source>
</evidence>
<feature type="region of interest" description="Disordered" evidence="9">
    <location>
        <begin position="778"/>
        <end position="817"/>
    </location>
</feature>
<dbReference type="GO" id="GO:0002143">
    <property type="term" value="P:tRNA wobble position uridine thiolation"/>
    <property type="evidence" value="ECO:0007669"/>
    <property type="project" value="TreeGrafter"/>
</dbReference>
<feature type="region of interest" description="Disordered" evidence="9">
    <location>
        <begin position="300"/>
        <end position="321"/>
    </location>
</feature>
<evidence type="ECO:0000256" key="1">
    <source>
        <dbReference type="ARBA" id="ARBA00004514"/>
    </source>
</evidence>
<protein>
    <submittedName>
        <fullName evidence="12">Molybdopterin synthase sulfurylase</fullName>
    </submittedName>
</protein>
<keyword evidence="2" id="KW-0343">GTPase activation</keyword>
<dbReference type="SUPFAM" id="SSF47923">
    <property type="entry name" value="Ypt/Rab-GAP domain of gyp1p"/>
    <property type="match status" value="2"/>
</dbReference>
<dbReference type="InterPro" id="IPR045886">
    <property type="entry name" value="ThiF/MoeB/HesA"/>
</dbReference>
<dbReference type="InterPro" id="IPR035969">
    <property type="entry name" value="Rab-GAP_TBC_sf"/>
</dbReference>
<dbReference type="Gene3D" id="3.40.250.10">
    <property type="entry name" value="Rhodanese-like domain"/>
    <property type="match status" value="1"/>
</dbReference>
<dbReference type="SUPFAM" id="SSF69572">
    <property type="entry name" value="Activating enzymes of the ubiquitin-like proteins"/>
    <property type="match status" value="1"/>
</dbReference>
<feature type="compositionally biased region" description="Polar residues" evidence="9">
    <location>
        <begin position="24"/>
        <end position="39"/>
    </location>
</feature>
<dbReference type="InterPro" id="IPR000594">
    <property type="entry name" value="ThiF_NAD_FAD-bd"/>
</dbReference>
<dbReference type="GO" id="GO:0004792">
    <property type="term" value="F:thiosulfate-cyanide sulfurtransferase activity"/>
    <property type="evidence" value="ECO:0007669"/>
    <property type="project" value="TreeGrafter"/>
</dbReference>
<dbReference type="Pfam" id="PF00566">
    <property type="entry name" value="RabGAP-TBC"/>
    <property type="match status" value="2"/>
</dbReference>
<dbReference type="InterPro" id="IPR036873">
    <property type="entry name" value="Rhodanese-like_dom_sf"/>
</dbReference>
<gene>
    <name evidence="12" type="ORF">PANT_5c00042</name>
</gene>
<evidence type="ECO:0000259" key="11">
    <source>
        <dbReference type="PROSITE" id="PS50206"/>
    </source>
</evidence>
<evidence type="ECO:0000256" key="3">
    <source>
        <dbReference type="ARBA" id="ARBA00022679"/>
    </source>
</evidence>
<dbReference type="InterPro" id="IPR000195">
    <property type="entry name" value="Rab-GAP-TBC_dom"/>
</dbReference>
<keyword evidence="5" id="KW-0548">Nucleotidyltransferase</keyword>
<feature type="region of interest" description="Disordered" evidence="9">
    <location>
        <begin position="137"/>
        <end position="158"/>
    </location>
</feature>
<feature type="domain" description="Rab-GAP TBC" evidence="10">
    <location>
        <begin position="70"/>
        <end position="391"/>
    </location>
</feature>
<name>M9LT71_PSEA3</name>
<evidence type="ECO:0000313" key="13">
    <source>
        <dbReference type="Proteomes" id="UP000011976"/>
    </source>
</evidence>
<evidence type="ECO:0000256" key="8">
    <source>
        <dbReference type="ARBA" id="ARBA00022840"/>
    </source>
</evidence>
<dbReference type="PROSITE" id="PS50206">
    <property type="entry name" value="RHODANESE_3"/>
    <property type="match status" value="1"/>
</dbReference>
<accession>M9LT71</accession>
<sequence length="1276" mass="136630">MTDPLAASSSPLRPRPSPSPSPSQSVFTAAQSTSTNDPISSRWASLLGRGVTPAIESLRQRGIEGKIASQDDASLRWIQWKLFLTEHISSIPSSWHAVLQRDRDAYNELRSRLLRAPDGNYPPEVGFDGRHTTLESALTGSNSSQKRHTPAVTHDLSVNNPLSLDDSNPWKTYYSTLETRRVILQDVERTFPDLPLFRQVRVQQSLTNILFLWALQNEDVGYRQGMHELAAVLWKVRSDGAVDSRRAAATQASRLSTQATDDAPFDHALADVFVEHDVYALFGALMQSAESWYAWRESSGSSPPTSPSANPLAPANARQSPETARRPLPIVVKCEYILDLLRRLDPALAQHLESLGIEPQIFCLRWIRMIFTREFGLDDAIAIWDGLFASGRSLALIDYVCIAMLLRIRNQLLAGDHTSALQSLLRYPPEAQAQPSLLIQQAIFMQKSSDRPGTGVAVVMQNRDLLGIPVQSMPAPDEAVPSNSSPARAQRLGGPKFATVGRAASGPANRVSPWSRLEQDQSPRGGTPAHHASPDARRWQPPAAAGDPLGALPQSSSSVDANGARAFGINPAAYVPEGISDFAKGWYERAELPQSLNSALVNVSRSVAAAAAAGVAGAYRGNKPETSGFPSGFDQAFSSQAALRTTGSAATVGHAASEKKSRPGLSVMEAAEQAESVPASTVRASPSVSMRSKDVAEEASDPLAKLTTANKAIGSALSVCIQVLEQSWLDRSAAPQPDELEQNDINTLMSFTALKHIRDVLGGTAAEFDPATLPVATASKRPVSQPQSADQAAPRPVPAADVPAPAPMDAQPPAASHDVTIPPTVPPPKTALPMALGEYARYGRQMILPDFGLDGQLRLRRAKVLVVGAGGLGCPAIQYLAAAGVGRISILDHDVVEPSNLARQILHSEHTVGMAKAVSAAQAAQRINPHITALPLQYALTAANARELMRGQDLVLDCTDNPLTRYLVSDAAVLEGVQVVSGAAQGYDGQLVVLHKRIKAEFAGPKATAGTDARGPCYRCLFPKAPRPDEVTNCEDGGVLGGVTGLVGTMQALEATKILAGIGEDTPPMLTLVAPMTGTPFRSVKIRPRRIATCRACGDPAQVAETMITDLEQEDYASFCGLNAVPTQGDELPRIAVSGMHPRALVVDVRPKVEFGITRLDGSLNVPIQQLLRDPQSAWDTITHERDRTKAEEVLVVCKKGNDSQLAVRSLLQLQRELRAEKDTPAETSPSHPLDLSAPSGAQAEAKREPHAELKVSDLIGGLRAYAAANPGFPVY</sequence>
<feature type="compositionally biased region" description="Low complexity" evidence="9">
    <location>
        <begin position="789"/>
        <end position="815"/>
    </location>
</feature>
<feature type="compositionally biased region" description="Low complexity" evidence="9">
    <location>
        <begin position="1"/>
        <end position="12"/>
    </location>
</feature>
<feature type="compositionally biased region" description="Polar residues" evidence="9">
    <location>
        <begin position="678"/>
        <end position="690"/>
    </location>
</feature>